<dbReference type="NCBIfam" id="TIGR00021">
    <property type="entry name" value="rpiA"/>
    <property type="match status" value="1"/>
</dbReference>
<dbReference type="PATRIC" id="fig|1423722.3.peg.1374"/>
<dbReference type="Gene3D" id="3.30.70.260">
    <property type="match status" value="1"/>
</dbReference>
<comment type="similarity">
    <text evidence="3">Belongs to the ribose 5-phosphate isomerase family.</text>
</comment>
<keyword evidence="5" id="KW-1185">Reference proteome</keyword>
<evidence type="ECO:0000256" key="3">
    <source>
        <dbReference type="HAMAP-Rule" id="MF_00170"/>
    </source>
</evidence>
<dbReference type="NCBIfam" id="NF001924">
    <property type="entry name" value="PRK00702.1"/>
    <property type="match status" value="1"/>
</dbReference>
<protein>
    <recommendedName>
        <fullName evidence="3">Ribose-5-phosphate isomerase A</fullName>
        <ecNumber evidence="3">5.3.1.6</ecNumber>
    </recommendedName>
    <alternativeName>
        <fullName evidence="3">Phosphoriboisomerase A</fullName>
        <shortName evidence="3">PRI</shortName>
    </alternativeName>
</protein>
<evidence type="ECO:0000256" key="1">
    <source>
        <dbReference type="ARBA" id="ARBA00001713"/>
    </source>
</evidence>
<dbReference type="SUPFAM" id="SSF100950">
    <property type="entry name" value="NagB/RpiA/CoA transferase-like"/>
    <property type="match status" value="1"/>
</dbReference>
<evidence type="ECO:0000256" key="2">
    <source>
        <dbReference type="ARBA" id="ARBA00023235"/>
    </source>
</evidence>
<dbReference type="UniPathway" id="UPA00115">
    <property type="reaction ID" value="UER00412"/>
</dbReference>
<dbReference type="CDD" id="cd01398">
    <property type="entry name" value="RPI_A"/>
    <property type="match status" value="1"/>
</dbReference>
<name>A0A0R1GTZ7_9LACO</name>
<dbReference type="InterPro" id="IPR020672">
    <property type="entry name" value="Ribose5P_isomerase_typA_subgr"/>
</dbReference>
<proteinExistence type="inferred from homology"/>
<feature type="binding site" evidence="3">
    <location>
        <position position="124"/>
    </location>
    <ligand>
        <name>substrate</name>
    </ligand>
</feature>
<comment type="caution">
    <text evidence="4">The sequence shown here is derived from an EMBL/GenBank/DDBJ whole genome shotgun (WGS) entry which is preliminary data.</text>
</comment>
<dbReference type="GO" id="GO:0006014">
    <property type="term" value="P:D-ribose metabolic process"/>
    <property type="evidence" value="ECO:0007669"/>
    <property type="project" value="TreeGrafter"/>
</dbReference>
<dbReference type="GO" id="GO:0009052">
    <property type="term" value="P:pentose-phosphate shunt, non-oxidative branch"/>
    <property type="evidence" value="ECO:0007669"/>
    <property type="project" value="UniProtKB-UniRule"/>
</dbReference>
<dbReference type="GO" id="GO:0004751">
    <property type="term" value="F:ribose-5-phosphate isomerase activity"/>
    <property type="evidence" value="ECO:0007669"/>
    <property type="project" value="UniProtKB-UniRule"/>
</dbReference>
<dbReference type="FunFam" id="3.40.50.1360:FF:000001">
    <property type="entry name" value="Ribose-5-phosphate isomerase A"/>
    <property type="match status" value="1"/>
</dbReference>
<organism evidence="4 5">
    <name type="scientific">Amylolactobacillus amylotrophicus DSM 20534</name>
    <dbReference type="NCBI Taxonomy" id="1423722"/>
    <lineage>
        <taxon>Bacteria</taxon>
        <taxon>Bacillati</taxon>
        <taxon>Bacillota</taxon>
        <taxon>Bacilli</taxon>
        <taxon>Lactobacillales</taxon>
        <taxon>Lactobacillaceae</taxon>
        <taxon>Amylolactobacillus</taxon>
    </lineage>
</organism>
<dbReference type="Pfam" id="PF06026">
    <property type="entry name" value="Rib_5-P_isom_A"/>
    <property type="match status" value="1"/>
</dbReference>
<dbReference type="GO" id="GO:0005829">
    <property type="term" value="C:cytosol"/>
    <property type="evidence" value="ECO:0007669"/>
    <property type="project" value="TreeGrafter"/>
</dbReference>
<dbReference type="PANTHER" id="PTHR11934">
    <property type="entry name" value="RIBOSE-5-PHOSPHATE ISOMERASE"/>
    <property type="match status" value="1"/>
</dbReference>
<dbReference type="EMBL" id="AZCV01000005">
    <property type="protein sequence ID" value="KRK37471.1"/>
    <property type="molecule type" value="Genomic_DNA"/>
</dbReference>
<dbReference type="PANTHER" id="PTHR11934:SF0">
    <property type="entry name" value="RIBOSE-5-PHOSPHATE ISOMERASE"/>
    <property type="match status" value="1"/>
</dbReference>
<evidence type="ECO:0000313" key="4">
    <source>
        <dbReference type="EMBL" id="KRK37471.1"/>
    </source>
</evidence>
<gene>
    <name evidence="3" type="primary">rpiA</name>
    <name evidence="4" type="ORF">FC62_GL001349</name>
</gene>
<comment type="catalytic activity">
    <reaction evidence="1 3">
        <text>aldehydo-D-ribose 5-phosphate = D-ribulose 5-phosphate</text>
        <dbReference type="Rhea" id="RHEA:14657"/>
        <dbReference type="ChEBI" id="CHEBI:58121"/>
        <dbReference type="ChEBI" id="CHEBI:58273"/>
        <dbReference type="EC" id="5.3.1.6"/>
    </reaction>
</comment>
<feature type="binding site" evidence="3">
    <location>
        <begin position="84"/>
        <end position="87"/>
    </location>
    <ligand>
        <name>substrate</name>
    </ligand>
</feature>
<feature type="binding site" evidence="3">
    <location>
        <begin position="28"/>
        <end position="31"/>
    </location>
    <ligand>
        <name>substrate</name>
    </ligand>
</feature>
<dbReference type="Proteomes" id="UP000050909">
    <property type="component" value="Unassembled WGS sequence"/>
</dbReference>
<dbReference type="SUPFAM" id="SSF75445">
    <property type="entry name" value="D-ribose-5-phosphate isomerase (RpiA), lid domain"/>
    <property type="match status" value="1"/>
</dbReference>
<dbReference type="Gene3D" id="3.40.50.1360">
    <property type="match status" value="1"/>
</dbReference>
<comment type="function">
    <text evidence="3">Catalyzes the reversible conversion of ribose-5-phosphate to ribulose 5-phosphate.</text>
</comment>
<dbReference type="InterPro" id="IPR004788">
    <property type="entry name" value="Ribose5P_isomerase_type_A"/>
</dbReference>
<feature type="binding site" evidence="3">
    <location>
        <begin position="97"/>
        <end position="100"/>
    </location>
    <ligand>
        <name>substrate</name>
    </ligand>
</feature>
<feature type="active site" description="Proton acceptor" evidence="3">
    <location>
        <position position="106"/>
    </location>
</feature>
<reference evidence="4 5" key="1">
    <citation type="journal article" date="2015" name="Genome Announc.">
        <title>Expanding the biotechnology potential of lactobacilli through comparative genomics of 213 strains and associated genera.</title>
        <authorList>
            <person name="Sun Z."/>
            <person name="Harris H.M."/>
            <person name="McCann A."/>
            <person name="Guo C."/>
            <person name="Argimon S."/>
            <person name="Zhang W."/>
            <person name="Yang X."/>
            <person name="Jeffery I.B."/>
            <person name="Cooney J.C."/>
            <person name="Kagawa T.F."/>
            <person name="Liu W."/>
            <person name="Song Y."/>
            <person name="Salvetti E."/>
            <person name="Wrobel A."/>
            <person name="Rasinkangas P."/>
            <person name="Parkhill J."/>
            <person name="Rea M.C."/>
            <person name="O'Sullivan O."/>
            <person name="Ritari J."/>
            <person name="Douillard F.P."/>
            <person name="Paul Ross R."/>
            <person name="Yang R."/>
            <person name="Briner A.E."/>
            <person name="Felis G.E."/>
            <person name="de Vos W.M."/>
            <person name="Barrangou R."/>
            <person name="Klaenhammer T.R."/>
            <person name="Caufield P.W."/>
            <person name="Cui Y."/>
            <person name="Zhang H."/>
            <person name="O'Toole P.W."/>
        </authorList>
    </citation>
    <scope>NUCLEOTIDE SEQUENCE [LARGE SCALE GENOMIC DNA]</scope>
    <source>
        <strain evidence="4 5">DSM 20534</strain>
    </source>
</reference>
<comment type="pathway">
    <text evidence="3">Carbohydrate degradation; pentose phosphate pathway; D-ribose 5-phosphate from D-ribulose 5-phosphate (non-oxidative stage): step 1/1.</text>
</comment>
<dbReference type="RefSeq" id="WP_056946529.1">
    <property type="nucleotide sequence ID" value="NZ_AZCV01000005.1"/>
</dbReference>
<keyword evidence="2 3" id="KW-0413">Isomerase</keyword>
<dbReference type="InterPro" id="IPR037171">
    <property type="entry name" value="NagB/RpiA_transferase-like"/>
</dbReference>
<dbReference type="AlphaFoldDB" id="A0A0R1GTZ7"/>
<comment type="subunit">
    <text evidence="3">Homodimer.</text>
</comment>
<dbReference type="HAMAP" id="MF_00170">
    <property type="entry name" value="Rib_5P_isom_A"/>
    <property type="match status" value="1"/>
</dbReference>
<accession>A0A0R1GTZ7</accession>
<evidence type="ECO:0000313" key="5">
    <source>
        <dbReference type="Proteomes" id="UP000050909"/>
    </source>
</evidence>
<sequence>MDQNQLKKAAAEYAVRFVEDGMNLGLGTGSTVTYMVAALAKRAQDENMELTCVTTSSRTKRQAEGLGLRVVELNEVDRLDLTIDGADEIDANYQGIKGGGAAHTMEKIVATASDQVIWIVDESKMVETLGKFPLPVEVFDYGLTQITERLAEQGLNPVLRLDENKEPVRTHFKNLVLDLNVGQIADPHALADQLDHEVGLVEHGLFLDMVNKVIVGTPDGPKLIDHIR</sequence>
<dbReference type="EC" id="5.3.1.6" evidence="3"/>